<evidence type="ECO:0000256" key="7">
    <source>
        <dbReference type="SAM" id="Phobius"/>
    </source>
</evidence>
<accession>A0A915N751</accession>
<evidence type="ECO:0000256" key="5">
    <source>
        <dbReference type="ARBA" id="ARBA00023136"/>
    </source>
</evidence>
<evidence type="ECO:0000256" key="1">
    <source>
        <dbReference type="ARBA" id="ARBA00004141"/>
    </source>
</evidence>
<sequence>MSIAWFDAFRENGAPTWYGDNTPTPVLFDLGLAILVWLFATPTIAFILILPGIRRLRALSTFCFLFSMSIGASIGDPQEQLFPLNTTETRQINRELKLPQIAESDISKLLFGNSLNNTNLTLFQTQQIEEEFYSQNSKLIYNERFEFDDVSGMEVGEVLQKGLPFPILRVMEYLSVDRTGFLWGKQYRLAGYYTMAALWLAFALWLLQLIFLCAVPSKFGQISLFCGLTSLFADCVYAWANK</sequence>
<feature type="transmembrane region" description="Helical" evidence="7">
    <location>
        <begin position="222"/>
        <end position="240"/>
    </location>
</feature>
<feature type="transmembrane region" description="Helical" evidence="7">
    <location>
        <begin position="26"/>
        <end position="49"/>
    </location>
</feature>
<organism evidence="8 9">
    <name type="scientific">Meloidogyne javanica</name>
    <name type="common">Root-knot nematode worm</name>
    <dbReference type="NCBI Taxonomy" id="6303"/>
    <lineage>
        <taxon>Eukaryota</taxon>
        <taxon>Metazoa</taxon>
        <taxon>Ecdysozoa</taxon>
        <taxon>Nematoda</taxon>
        <taxon>Chromadorea</taxon>
        <taxon>Rhabditida</taxon>
        <taxon>Tylenchina</taxon>
        <taxon>Tylenchomorpha</taxon>
        <taxon>Tylenchoidea</taxon>
        <taxon>Meloidogynidae</taxon>
        <taxon>Meloidogyninae</taxon>
        <taxon>Meloidogyne</taxon>
        <taxon>Meloidogyne incognita group</taxon>
    </lineage>
</organism>
<keyword evidence="6" id="KW-0325">Glycoprotein</keyword>
<keyword evidence="8" id="KW-1185">Reference proteome</keyword>
<dbReference type="GO" id="GO:0015031">
    <property type="term" value="P:protein transport"/>
    <property type="evidence" value="ECO:0007669"/>
    <property type="project" value="InterPro"/>
</dbReference>
<dbReference type="InterPro" id="IPR018469">
    <property type="entry name" value="Dual_oxidase_maturation_fac"/>
</dbReference>
<proteinExistence type="inferred from homology"/>
<dbReference type="WBParaSite" id="scaffold902_cov223.g2031">
    <property type="protein sequence ID" value="scaffold902_cov223.g2031"/>
    <property type="gene ID" value="scaffold902_cov223.g2031"/>
</dbReference>
<keyword evidence="4 7" id="KW-1133">Transmembrane helix</keyword>
<reference evidence="9" key="1">
    <citation type="submission" date="2022-11" db="UniProtKB">
        <authorList>
            <consortium name="WormBaseParasite"/>
        </authorList>
    </citation>
    <scope>IDENTIFICATION</scope>
</reference>
<evidence type="ECO:0000313" key="8">
    <source>
        <dbReference type="Proteomes" id="UP000887561"/>
    </source>
</evidence>
<evidence type="ECO:0000256" key="4">
    <source>
        <dbReference type="ARBA" id="ARBA00022989"/>
    </source>
</evidence>
<comment type="similarity">
    <text evidence="2">Belongs to the DUOXA family.</text>
</comment>
<feature type="transmembrane region" description="Helical" evidence="7">
    <location>
        <begin position="192"/>
        <end position="215"/>
    </location>
</feature>
<dbReference type="AlphaFoldDB" id="A0A915N751"/>
<dbReference type="Proteomes" id="UP000887561">
    <property type="component" value="Unplaced"/>
</dbReference>
<evidence type="ECO:0000313" key="9">
    <source>
        <dbReference type="WBParaSite" id="scaffold902_cov223.g2031"/>
    </source>
</evidence>
<evidence type="ECO:0000256" key="3">
    <source>
        <dbReference type="ARBA" id="ARBA00022692"/>
    </source>
</evidence>
<evidence type="ECO:0000256" key="2">
    <source>
        <dbReference type="ARBA" id="ARBA00009816"/>
    </source>
</evidence>
<dbReference type="Pfam" id="PF10204">
    <property type="entry name" value="DuoxA"/>
    <property type="match status" value="1"/>
</dbReference>
<dbReference type="GO" id="GO:0005789">
    <property type="term" value="C:endoplasmic reticulum membrane"/>
    <property type="evidence" value="ECO:0007669"/>
    <property type="project" value="InterPro"/>
</dbReference>
<evidence type="ECO:0000256" key="6">
    <source>
        <dbReference type="ARBA" id="ARBA00023180"/>
    </source>
</evidence>
<name>A0A915N751_MELJA</name>
<dbReference type="PANTHER" id="PTHR31158">
    <property type="entry name" value="DUAL OXIDASE 2"/>
    <property type="match status" value="1"/>
</dbReference>
<keyword evidence="3 7" id="KW-0812">Transmembrane</keyword>
<keyword evidence="5 7" id="KW-0472">Membrane</keyword>
<protein>
    <submittedName>
        <fullName evidence="9">DUOXA-like protein C06E1.3</fullName>
    </submittedName>
</protein>
<dbReference type="PANTHER" id="PTHR31158:SF1">
    <property type="entry name" value="DOXA1 FACTOR-RELATED"/>
    <property type="match status" value="1"/>
</dbReference>
<comment type="subcellular location">
    <subcellularLocation>
        <location evidence="1">Membrane</location>
        <topology evidence="1">Multi-pass membrane protein</topology>
    </subcellularLocation>
</comment>